<keyword evidence="1" id="KW-0732">Signal</keyword>
<comment type="caution">
    <text evidence="3">The sequence shown here is derived from an EMBL/GenBank/DDBJ whole genome shotgun (WGS) entry which is preliminary data.</text>
</comment>
<dbReference type="AlphaFoldDB" id="A0A5J4SD11"/>
<gene>
    <name evidence="3" type="ORF">EZS27_009099</name>
</gene>
<name>A0A5J4SD11_9ZZZZ</name>
<evidence type="ECO:0000313" key="3">
    <source>
        <dbReference type="EMBL" id="KAA6343193.1"/>
    </source>
</evidence>
<dbReference type="InterPro" id="IPR011250">
    <property type="entry name" value="OMP/PagP_B-barrel"/>
</dbReference>
<sequence length="198" mass="21106">MKKIVNILFAVVCVGLAMPVQAQIQLGIKGGLNLAGAPSINMDKSLTNVENATGFFIGPMLDITVPIIGIGVDGAVMYSQKGNKFHGENIMQKGIEVPVNLKYSLGFGSLASIFVAAGPSAFFNWDSGTKVLPIEIKGKSFELSFNVGAGVKVFRHLQIGVNYNIPVTDSAIIRTVGATTSESSFKTRVWQASIAYMF</sequence>
<dbReference type="EMBL" id="SNRY01000282">
    <property type="protein sequence ID" value="KAA6343193.1"/>
    <property type="molecule type" value="Genomic_DNA"/>
</dbReference>
<evidence type="ECO:0000256" key="1">
    <source>
        <dbReference type="ARBA" id="ARBA00022729"/>
    </source>
</evidence>
<protein>
    <recommendedName>
        <fullName evidence="2">Outer membrane protein beta-barrel domain-containing protein</fullName>
    </recommendedName>
</protein>
<feature type="domain" description="Outer membrane protein beta-barrel" evidence="2">
    <location>
        <begin position="10"/>
        <end position="198"/>
    </location>
</feature>
<dbReference type="InterPro" id="IPR027385">
    <property type="entry name" value="Beta-barrel_OMP"/>
</dbReference>
<dbReference type="SUPFAM" id="SSF56925">
    <property type="entry name" value="OMPA-like"/>
    <property type="match status" value="1"/>
</dbReference>
<evidence type="ECO:0000259" key="2">
    <source>
        <dbReference type="Pfam" id="PF13505"/>
    </source>
</evidence>
<dbReference type="Pfam" id="PF13505">
    <property type="entry name" value="OMP_b-brl"/>
    <property type="match status" value="1"/>
</dbReference>
<organism evidence="3">
    <name type="scientific">termite gut metagenome</name>
    <dbReference type="NCBI Taxonomy" id="433724"/>
    <lineage>
        <taxon>unclassified sequences</taxon>
        <taxon>metagenomes</taxon>
        <taxon>organismal metagenomes</taxon>
    </lineage>
</organism>
<reference evidence="3" key="1">
    <citation type="submission" date="2019-03" db="EMBL/GenBank/DDBJ databases">
        <title>Single cell metagenomics reveals metabolic interactions within the superorganism composed of flagellate Streblomastix strix and complex community of Bacteroidetes bacteria on its surface.</title>
        <authorList>
            <person name="Treitli S.C."/>
            <person name="Kolisko M."/>
            <person name="Husnik F."/>
            <person name="Keeling P."/>
            <person name="Hampl V."/>
        </authorList>
    </citation>
    <scope>NUCLEOTIDE SEQUENCE</scope>
    <source>
        <strain evidence="3">STM</strain>
    </source>
</reference>
<accession>A0A5J4SD11</accession>
<proteinExistence type="predicted"/>